<evidence type="ECO:0000313" key="2">
    <source>
        <dbReference type="EMBL" id="MBB5698173.1"/>
    </source>
</evidence>
<dbReference type="RefSeq" id="WP_184026539.1">
    <property type="nucleotide sequence ID" value="NZ_JACIJJ010000002.1"/>
</dbReference>
<dbReference type="EMBL" id="JACIJJ010000002">
    <property type="protein sequence ID" value="MBB5698173.1"/>
    <property type="molecule type" value="Genomic_DNA"/>
</dbReference>
<accession>A0A7W9EHI1</accession>
<feature type="transmembrane region" description="Helical" evidence="1">
    <location>
        <begin position="130"/>
        <end position="150"/>
    </location>
</feature>
<dbReference type="AlphaFoldDB" id="A0A7W9EHI1"/>
<comment type="caution">
    <text evidence="2">The sequence shown here is derived from an EMBL/GenBank/DDBJ whole genome shotgun (WGS) entry which is preliminary data.</text>
</comment>
<feature type="transmembrane region" description="Helical" evidence="1">
    <location>
        <begin position="275"/>
        <end position="293"/>
    </location>
</feature>
<evidence type="ECO:0000256" key="1">
    <source>
        <dbReference type="SAM" id="Phobius"/>
    </source>
</evidence>
<reference evidence="2 3" key="1">
    <citation type="submission" date="2020-08" db="EMBL/GenBank/DDBJ databases">
        <title>Genomic Encyclopedia of Type Strains, Phase IV (KMG-IV): sequencing the most valuable type-strain genomes for metagenomic binning, comparative biology and taxonomic classification.</title>
        <authorList>
            <person name="Goeker M."/>
        </authorList>
    </citation>
    <scope>NUCLEOTIDE SEQUENCE [LARGE SCALE GENOMIC DNA]</scope>
    <source>
        <strain evidence="2 3">DSM 27244</strain>
    </source>
</reference>
<feature type="transmembrane region" description="Helical" evidence="1">
    <location>
        <begin position="82"/>
        <end position="102"/>
    </location>
</feature>
<sequence>MTDIPTRRIAFLLLACAVAPLLWPAIPPLNDLPGHIGRYHIAATLAQSPALQAHWRYEWALVGNLGVDLPAIALARVIGAEAAAKAIVILIPALFVGGLMMLTRARRLRVPPLIGFAATLAYGQAFQLGFVNFALAAALALWALATWIALAPRPTLRLMLLTPAACALWVAHSFGWGLFGLAAFAADTALRRERGRPWPRALIEAGMSCLPLALPILAMVSGHGGEAQPLAWDWRAKAVWVAGLLRDRWKWFDVASAILIAGLLWTAIRHRAFRFDPVLGAVAAILVAAFAMLPRLALGGAYVDMRMLAPALAVALIAVRVAEPRLTARLLLFGLAFLIVRTGATTASFAIVAQRQQAALHIVPAIPRGAAVLVLVNEPCASDWSSDRLGHLAGIAEVRRDIFDNGQWTIAGQQLLAHRHPLAAPYDRDPSQLVYRKACEYAPTDFAAAVRDADRRVFTHVWTIGFPARPSLAPNVIRVASDGPSTLYRIATGRAVNRLSHPAPTR</sequence>
<feature type="transmembrane region" description="Helical" evidence="1">
    <location>
        <begin position="202"/>
        <end position="220"/>
    </location>
</feature>
<keyword evidence="3" id="KW-1185">Reference proteome</keyword>
<feature type="transmembrane region" description="Helical" evidence="1">
    <location>
        <begin position="170"/>
        <end position="190"/>
    </location>
</feature>
<evidence type="ECO:0000313" key="3">
    <source>
        <dbReference type="Proteomes" id="UP000557739"/>
    </source>
</evidence>
<organism evidence="2 3">
    <name type="scientific">Sphingomonas yantingensis</name>
    <dbReference type="NCBI Taxonomy" id="1241761"/>
    <lineage>
        <taxon>Bacteria</taxon>
        <taxon>Pseudomonadati</taxon>
        <taxon>Pseudomonadota</taxon>
        <taxon>Alphaproteobacteria</taxon>
        <taxon>Sphingomonadales</taxon>
        <taxon>Sphingomonadaceae</taxon>
        <taxon>Sphingomonas</taxon>
    </lineage>
</organism>
<keyword evidence="1" id="KW-0472">Membrane</keyword>
<gene>
    <name evidence="2" type="ORF">FHR19_001518</name>
</gene>
<dbReference type="Proteomes" id="UP000557739">
    <property type="component" value="Unassembled WGS sequence"/>
</dbReference>
<protein>
    <recommendedName>
        <fullName evidence="4">Glycosyltransferase RgtA/B/C/D-like domain-containing protein</fullName>
    </recommendedName>
</protein>
<keyword evidence="1" id="KW-1133">Transmembrane helix</keyword>
<name>A0A7W9EHI1_9SPHN</name>
<feature type="transmembrane region" description="Helical" evidence="1">
    <location>
        <begin position="305"/>
        <end position="323"/>
    </location>
</feature>
<keyword evidence="1" id="KW-0812">Transmembrane</keyword>
<evidence type="ECO:0008006" key="4">
    <source>
        <dbReference type="Google" id="ProtNLM"/>
    </source>
</evidence>
<feature type="transmembrane region" description="Helical" evidence="1">
    <location>
        <begin position="249"/>
        <end position="268"/>
    </location>
</feature>
<feature type="transmembrane region" description="Helical" evidence="1">
    <location>
        <begin position="330"/>
        <end position="353"/>
    </location>
</feature>
<proteinExistence type="predicted"/>